<feature type="compositionally biased region" description="Polar residues" evidence="1">
    <location>
        <begin position="235"/>
        <end position="253"/>
    </location>
</feature>
<dbReference type="InterPro" id="IPR052800">
    <property type="entry name" value="DNA_Repair_Helicase_ZGRF1"/>
</dbReference>
<feature type="region of interest" description="Disordered" evidence="1">
    <location>
        <begin position="235"/>
        <end position="375"/>
    </location>
</feature>
<feature type="compositionally biased region" description="Polar residues" evidence="1">
    <location>
        <begin position="281"/>
        <end position="293"/>
    </location>
</feature>
<accession>A0AAN7CVB6</accession>
<feature type="region of interest" description="Disordered" evidence="1">
    <location>
        <begin position="128"/>
        <end position="148"/>
    </location>
</feature>
<dbReference type="GO" id="GO:0006302">
    <property type="term" value="P:double-strand break repair"/>
    <property type="evidence" value="ECO:0007669"/>
    <property type="project" value="TreeGrafter"/>
</dbReference>
<feature type="region of interest" description="Disordered" evidence="1">
    <location>
        <begin position="414"/>
        <end position="725"/>
    </location>
</feature>
<sequence length="1041" mass="112933">MPSMMSSKPAAAGSSDLGCGGRTALVLEFICLFTHDLRKKQKRWEDGRLRYHTFNKRVMVYDDRGNFVGDLHWTREEEFGEGEEVQLDRGTAIVQVLDCVGRKEQDLSELLDKRAKEKEQRQARLMARRSLAAPSPNTPMAGSRAQDHFQTRHRPLNHLLGTPTGHYGRAVVPSESPFELRQRASSSANDSPDTRPSKRTKREITPPVKKKGYAQNLFGATLSLSAVPISSAPRQPANSIYRQRSETPAQENLGQGAEQDIRDEIRQIERPTIGSRDSSDKASINPSSLTTALTVAERTSEEPGENRTRGLNHVESRTSGPSRVEKLVPGPQRRTIESVEPSDQPSTSFDNCRPSAGALRPIEELSRGKSEETARASSHVFETSCHATSSIKAQAIGVSELGVSCSQAIVLDEDPGNGPDFGHTFLEPQQTVSKATTPLSGTPENGKRFSKRDRVPRTTAKSPVVEPKTLEQDPTDAQRLAEERTELRLKPRKKRGLLVLSEKKNKPKQLRPQGAPADKSKPTGKSLDQSPRSDAVEPSFVVTPENADASLLAQQDSTYTESPVVSETHSGEPDHLPQQAEIHQGSRPEEQVGSTLNRSMPRPKVTPPNEPPKTAMNSADSPNTQNGDNIAENVTSESLPSPPSRKARPGGSHSKQSHREPDDSEVSGQEESASEPIRQLPTLRSSRQTRKSRNLDDIGSNRPKKKARIVDSDDSVEELSQARDKPRLAKFSKKSVKSREIFGLVPSSSPPAILANTVRAFVAVGGPRESSPVLNERATPLQEPRSCSPPTDSAASIPPAVQKHNLVSDSRAEAQTFAVSQREEATATVMPQSDPLIRPSVARSASNSSPRQSGEDKSMVAQAFSSGHDSIAAAKEASPPATTRPQSAIQERSTTASSSTLRARSNNEQSRLPKQPQPPISNAPNIGFNLGATKSCEKPHLDSPTAAPTRPRIANPATRGRKAALHSDAAGQVPRPILPAEPACPAHASGMQPLHALSEPAAPRDSERPKRQMRYPGFTSAKGGGPWSREAHDLLESARPG</sequence>
<feature type="compositionally biased region" description="Polar residues" evidence="1">
    <location>
        <begin position="843"/>
        <end position="852"/>
    </location>
</feature>
<feature type="compositionally biased region" description="Basic and acidic residues" evidence="1">
    <location>
        <begin position="298"/>
        <end position="316"/>
    </location>
</feature>
<reference evidence="3" key="1">
    <citation type="journal article" date="2023" name="Mol. Phylogenet. Evol.">
        <title>Genome-scale phylogeny and comparative genomics of the fungal order Sordariales.</title>
        <authorList>
            <person name="Hensen N."/>
            <person name="Bonometti L."/>
            <person name="Westerberg I."/>
            <person name="Brannstrom I.O."/>
            <person name="Guillou S."/>
            <person name="Cros-Aarteil S."/>
            <person name="Calhoun S."/>
            <person name="Haridas S."/>
            <person name="Kuo A."/>
            <person name="Mondo S."/>
            <person name="Pangilinan J."/>
            <person name="Riley R."/>
            <person name="LaButti K."/>
            <person name="Andreopoulos B."/>
            <person name="Lipzen A."/>
            <person name="Chen C."/>
            <person name="Yan M."/>
            <person name="Daum C."/>
            <person name="Ng V."/>
            <person name="Clum A."/>
            <person name="Steindorff A."/>
            <person name="Ohm R.A."/>
            <person name="Martin F."/>
            <person name="Silar P."/>
            <person name="Natvig D.O."/>
            <person name="Lalanne C."/>
            <person name="Gautier V."/>
            <person name="Ament-Velasquez S.L."/>
            <person name="Kruys A."/>
            <person name="Hutchinson M.I."/>
            <person name="Powell A.J."/>
            <person name="Barry K."/>
            <person name="Miller A.N."/>
            <person name="Grigoriev I.V."/>
            <person name="Debuchy R."/>
            <person name="Gladieux P."/>
            <person name="Hiltunen Thoren M."/>
            <person name="Johannesson H."/>
        </authorList>
    </citation>
    <scope>NUCLEOTIDE SEQUENCE</scope>
    <source>
        <strain evidence="3">CBS 359.72</strain>
    </source>
</reference>
<feature type="compositionally biased region" description="Polar residues" evidence="1">
    <location>
        <begin position="880"/>
        <end position="891"/>
    </location>
</feature>
<feature type="domain" description="5'-3' DNA helicase ZGRF1-like N-terminal" evidence="2">
    <location>
        <begin position="26"/>
        <end position="107"/>
    </location>
</feature>
<feature type="compositionally biased region" description="Polar residues" evidence="1">
    <location>
        <begin position="552"/>
        <end position="568"/>
    </location>
</feature>
<dbReference type="GO" id="GO:0005634">
    <property type="term" value="C:nucleus"/>
    <property type="evidence" value="ECO:0007669"/>
    <property type="project" value="TreeGrafter"/>
</dbReference>
<name>A0AAN7CVB6_9PEZI</name>
<protein>
    <recommendedName>
        <fullName evidence="2">5'-3' DNA helicase ZGRF1-like N-terminal domain-containing protein</fullName>
    </recommendedName>
</protein>
<gene>
    <name evidence="3" type="ORF">C7999DRAFT_13372</name>
</gene>
<evidence type="ECO:0000313" key="3">
    <source>
        <dbReference type="EMBL" id="KAK4248691.1"/>
    </source>
</evidence>
<keyword evidence="4" id="KW-1185">Reference proteome</keyword>
<dbReference type="PANTHER" id="PTHR28535:SF1">
    <property type="entry name" value="PROTEIN ZGRF1"/>
    <property type="match status" value="1"/>
</dbReference>
<feature type="compositionally biased region" description="Basic and acidic residues" evidence="1">
    <location>
        <begin position="259"/>
        <end position="269"/>
    </location>
</feature>
<organism evidence="3 4">
    <name type="scientific">Corynascus novoguineensis</name>
    <dbReference type="NCBI Taxonomy" id="1126955"/>
    <lineage>
        <taxon>Eukaryota</taxon>
        <taxon>Fungi</taxon>
        <taxon>Dikarya</taxon>
        <taxon>Ascomycota</taxon>
        <taxon>Pezizomycotina</taxon>
        <taxon>Sordariomycetes</taxon>
        <taxon>Sordariomycetidae</taxon>
        <taxon>Sordariales</taxon>
        <taxon>Chaetomiaceae</taxon>
        <taxon>Corynascus</taxon>
    </lineage>
</organism>
<dbReference type="Pfam" id="PF10382">
    <property type="entry name" value="ZGRF1-like_N"/>
    <property type="match status" value="1"/>
</dbReference>
<dbReference type="InterPro" id="IPR018838">
    <property type="entry name" value="ZGRF1-like_N"/>
</dbReference>
<feature type="compositionally biased region" description="Polar residues" evidence="1">
    <location>
        <begin position="427"/>
        <end position="443"/>
    </location>
</feature>
<reference evidence="3" key="2">
    <citation type="submission" date="2023-05" db="EMBL/GenBank/DDBJ databases">
        <authorList>
            <consortium name="Lawrence Berkeley National Laboratory"/>
            <person name="Steindorff A."/>
            <person name="Hensen N."/>
            <person name="Bonometti L."/>
            <person name="Westerberg I."/>
            <person name="Brannstrom I.O."/>
            <person name="Guillou S."/>
            <person name="Cros-Aarteil S."/>
            <person name="Calhoun S."/>
            <person name="Haridas S."/>
            <person name="Kuo A."/>
            <person name="Mondo S."/>
            <person name="Pangilinan J."/>
            <person name="Riley R."/>
            <person name="Labutti K."/>
            <person name="Andreopoulos B."/>
            <person name="Lipzen A."/>
            <person name="Chen C."/>
            <person name="Yanf M."/>
            <person name="Daum C."/>
            <person name="Ng V."/>
            <person name="Clum A."/>
            <person name="Ohm R."/>
            <person name="Martin F."/>
            <person name="Silar P."/>
            <person name="Natvig D."/>
            <person name="Lalanne C."/>
            <person name="Gautier V."/>
            <person name="Ament-Velasquez S.L."/>
            <person name="Kruys A."/>
            <person name="Hutchinson M.I."/>
            <person name="Powell A.J."/>
            <person name="Barry K."/>
            <person name="Miller A.N."/>
            <person name="Grigoriev I.V."/>
            <person name="Debuchy R."/>
            <person name="Gladieux P."/>
            <person name="Thoren M.H."/>
            <person name="Johannesson H."/>
        </authorList>
    </citation>
    <scope>NUCLEOTIDE SEQUENCE</scope>
    <source>
        <strain evidence="3">CBS 359.72</strain>
    </source>
</reference>
<dbReference type="PANTHER" id="PTHR28535">
    <property type="entry name" value="ZINC FINGER GRF-TYPE CONTAINING 1"/>
    <property type="match status" value="1"/>
</dbReference>
<feature type="region of interest" description="Disordered" evidence="1">
    <location>
        <begin position="177"/>
        <end position="212"/>
    </location>
</feature>
<dbReference type="Proteomes" id="UP001303647">
    <property type="component" value="Unassembled WGS sequence"/>
</dbReference>
<proteinExistence type="predicted"/>
<feature type="compositionally biased region" description="Basic and acidic residues" evidence="1">
    <location>
        <begin position="479"/>
        <end position="489"/>
    </location>
</feature>
<feature type="compositionally biased region" description="Low complexity" evidence="1">
    <location>
        <begin position="892"/>
        <end position="904"/>
    </location>
</feature>
<dbReference type="GO" id="GO:0035861">
    <property type="term" value="C:site of double-strand break"/>
    <property type="evidence" value="ECO:0007669"/>
    <property type="project" value="TreeGrafter"/>
</dbReference>
<feature type="compositionally biased region" description="Basic and acidic residues" evidence="1">
    <location>
        <begin position="1029"/>
        <end position="1041"/>
    </location>
</feature>
<comment type="caution">
    <text evidence="3">The sequence shown here is derived from an EMBL/GenBank/DDBJ whole genome shotgun (WGS) entry which is preliminary data.</text>
</comment>
<evidence type="ECO:0000313" key="4">
    <source>
        <dbReference type="Proteomes" id="UP001303647"/>
    </source>
</evidence>
<evidence type="ECO:0000256" key="1">
    <source>
        <dbReference type="SAM" id="MobiDB-lite"/>
    </source>
</evidence>
<feature type="compositionally biased region" description="Polar residues" evidence="1">
    <location>
        <begin position="341"/>
        <end position="350"/>
    </location>
</feature>
<feature type="compositionally biased region" description="Basic and acidic residues" evidence="1">
    <location>
        <begin position="361"/>
        <end position="374"/>
    </location>
</feature>
<feature type="compositionally biased region" description="Polar residues" evidence="1">
    <location>
        <begin position="615"/>
        <end position="639"/>
    </location>
</feature>
<evidence type="ECO:0000259" key="2">
    <source>
        <dbReference type="Pfam" id="PF10382"/>
    </source>
</evidence>
<feature type="region of interest" description="Disordered" evidence="1">
    <location>
        <begin position="767"/>
        <end position="1041"/>
    </location>
</feature>
<dbReference type="AlphaFoldDB" id="A0AAN7CVB6"/>
<dbReference type="EMBL" id="MU857633">
    <property type="protein sequence ID" value="KAK4248691.1"/>
    <property type="molecule type" value="Genomic_DNA"/>
</dbReference>